<feature type="binding site" evidence="18">
    <location>
        <position position="143"/>
    </location>
    <ligand>
        <name>UDP-N-acetyl-alpha-D-glucosamine</name>
        <dbReference type="ChEBI" id="CHEBI:57705"/>
    </ligand>
</feature>
<dbReference type="NCBIfam" id="NF010936">
    <property type="entry name" value="PRK14356.1"/>
    <property type="match status" value="1"/>
</dbReference>
<dbReference type="EMBL" id="FLUQ01000001">
    <property type="protein sequence ID" value="SBV94557.1"/>
    <property type="molecule type" value="Genomic_DNA"/>
</dbReference>
<dbReference type="Gene3D" id="3.90.550.10">
    <property type="entry name" value="Spore Coat Polysaccharide Biosynthesis Protein SpsA, Chain A"/>
    <property type="match status" value="1"/>
</dbReference>
<feature type="binding site" evidence="18">
    <location>
        <position position="24"/>
    </location>
    <ligand>
        <name>UDP-N-acetyl-alpha-D-glucosamine</name>
        <dbReference type="ChEBI" id="CHEBI:57705"/>
    </ligand>
</feature>
<feature type="binding site" evidence="18">
    <location>
        <position position="410"/>
    </location>
    <ligand>
        <name>acetyl-CoA</name>
        <dbReference type="ChEBI" id="CHEBI:57288"/>
    </ligand>
</feature>
<dbReference type="Pfam" id="PF12804">
    <property type="entry name" value="NTP_transf_3"/>
    <property type="match status" value="1"/>
</dbReference>
<comment type="catalytic activity">
    <reaction evidence="15 18">
        <text>alpha-D-glucosamine 1-phosphate + acetyl-CoA = N-acetyl-alpha-D-glucosamine 1-phosphate + CoA + H(+)</text>
        <dbReference type="Rhea" id="RHEA:13725"/>
        <dbReference type="ChEBI" id="CHEBI:15378"/>
        <dbReference type="ChEBI" id="CHEBI:57287"/>
        <dbReference type="ChEBI" id="CHEBI:57288"/>
        <dbReference type="ChEBI" id="CHEBI:57776"/>
        <dbReference type="ChEBI" id="CHEBI:58516"/>
        <dbReference type="EC" id="2.3.1.157"/>
    </reaction>
</comment>
<feature type="binding site" evidence="18">
    <location>
        <position position="382"/>
    </location>
    <ligand>
        <name>UDP-N-acetyl-alpha-D-glucosamine</name>
        <dbReference type="ChEBI" id="CHEBI:57705"/>
    </ligand>
</feature>
<feature type="binding site" evidence="18">
    <location>
        <position position="232"/>
    </location>
    <ligand>
        <name>UDP-N-acetyl-alpha-D-glucosamine</name>
        <dbReference type="ChEBI" id="CHEBI:57705"/>
    </ligand>
</feature>
<evidence type="ECO:0000256" key="1">
    <source>
        <dbReference type="ARBA" id="ARBA00004496"/>
    </source>
</evidence>
<evidence type="ECO:0000256" key="9">
    <source>
        <dbReference type="ARBA" id="ARBA00022842"/>
    </source>
</evidence>
<dbReference type="GO" id="GO:0000287">
    <property type="term" value="F:magnesium ion binding"/>
    <property type="evidence" value="ECO:0007669"/>
    <property type="project" value="UniProtKB-UniRule"/>
</dbReference>
<evidence type="ECO:0000256" key="5">
    <source>
        <dbReference type="ARBA" id="ARBA00022679"/>
    </source>
</evidence>
<keyword evidence="11 18" id="KW-0573">Peptidoglycan synthesis</keyword>
<dbReference type="GO" id="GO:0008360">
    <property type="term" value="P:regulation of cell shape"/>
    <property type="evidence" value="ECO:0007669"/>
    <property type="project" value="UniProtKB-KW"/>
</dbReference>
<dbReference type="EC" id="2.7.7.23" evidence="18"/>
<feature type="binding site" evidence="18">
    <location>
        <begin position="391"/>
        <end position="392"/>
    </location>
    <ligand>
        <name>acetyl-CoA</name>
        <dbReference type="ChEBI" id="CHEBI:57288"/>
    </ligand>
</feature>
<dbReference type="PANTHER" id="PTHR43584">
    <property type="entry name" value="NUCLEOTIDYL TRANSFERASE"/>
    <property type="match status" value="1"/>
</dbReference>
<feature type="region of interest" description="Pyrophosphorylase" evidence="18">
    <location>
        <begin position="1"/>
        <end position="234"/>
    </location>
</feature>
<dbReference type="Pfam" id="PF00132">
    <property type="entry name" value="Hexapep"/>
    <property type="match status" value="1"/>
</dbReference>
<evidence type="ECO:0000256" key="17">
    <source>
        <dbReference type="ARBA" id="ARBA00049628"/>
    </source>
</evidence>
<dbReference type="InterPro" id="IPR025877">
    <property type="entry name" value="MobA-like_NTP_Trfase"/>
</dbReference>
<protein>
    <recommendedName>
        <fullName evidence="18">Bifunctional protein GlmU</fullName>
    </recommendedName>
    <domain>
        <recommendedName>
            <fullName evidence="18">UDP-N-acetylglucosamine pyrophosphorylase</fullName>
            <ecNumber evidence="18">2.7.7.23</ecNumber>
        </recommendedName>
        <alternativeName>
            <fullName evidence="18">N-acetylglucosamine-1-phosphate uridyltransferase</fullName>
        </alternativeName>
    </domain>
    <domain>
        <recommendedName>
            <fullName evidence="18">Glucosamine-1-phosphate N-acetyltransferase</fullName>
            <ecNumber evidence="18">2.3.1.157</ecNumber>
        </recommendedName>
    </domain>
</protein>
<dbReference type="GO" id="GO:0019134">
    <property type="term" value="F:glucosamine-1-phosphate N-acetyltransferase activity"/>
    <property type="evidence" value="ECO:0007669"/>
    <property type="project" value="UniProtKB-UniRule"/>
</dbReference>
<accession>A0A212J568</accession>
<dbReference type="PROSITE" id="PS00101">
    <property type="entry name" value="HEXAPEP_TRANSFERASES"/>
    <property type="match status" value="1"/>
</dbReference>
<dbReference type="AlphaFoldDB" id="A0A212J568"/>
<evidence type="ECO:0000256" key="10">
    <source>
        <dbReference type="ARBA" id="ARBA00022960"/>
    </source>
</evidence>
<comment type="subcellular location">
    <subcellularLocation>
        <location evidence="1 18">Cytoplasm</location>
    </subcellularLocation>
</comment>
<dbReference type="GO" id="GO:0006048">
    <property type="term" value="P:UDP-N-acetylglucosamine biosynthetic process"/>
    <property type="evidence" value="ECO:0007669"/>
    <property type="project" value="UniProtKB-UniPathway"/>
</dbReference>
<keyword evidence="9 18" id="KW-0460">Magnesium</keyword>
<dbReference type="CDD" id="cd03353">
    <property type="entry name" value="LbH_GlmU_C"/>
    <property type="match status" value="1"/>
</dbReference>
<comment type="cofactor">
    <cofactor evidence="18">
        <name>Mg(2+)</name>
        <dbReference type="ChEBI" id="CHEBI:18420"/>
    </cofactor>
    <text evidence="18">Binds 1 Mg(2+) ion per subunit.</text>
</comment>
<comment type="pathway">
    <text evidence="18">Nucleotide-sugar biosynthesis; UDP-N-acetyl-alpha-D-glucosamine biosynthesis; N-acetyl-alpha-D-glucosamine 1-phosphate from alpha-D-glucosamine 6-phosphate (route II): step 2/2.</text>
</comment>
<keyword evidence="7 18" id="KW-0479">Metal-binding</keyword>
<evidence type="ECO:0000256" key="14">
    <source>
        <dbReference type="ARBA" id="ARBA00023316"/>
    </source>
</evidence>
<dbReference type="Gene3D" id="2.160.10.10">
    <property type="entry name" value="Hexapeptide repeat proteins"/>
    <property type="match status" value="1"/>
</dbReference>
<dbReference type="InterPro" id="IPR011004">
    <property type="entry name" value="Trimer_LpxA-like_sf"/>
</dbReference>
<keyword evidence="8 18" id="KW-0677">Repeat</keyword>
<dbReference type="InterPro" id="IPR001451">
    <property type="entry name" value="Hexapep"/>
</dbReference>
<feature type="binding site" evidence="18">
    <location>
        <position position="338"/>
    </location>
    <ligand>
        <name>UDP-N-acetyl-alpha-D-glucosamine</name>
        <dbReference type="ChEBI" id="CHEBI:57705"/>
    </ligand>
</feature>
<dbReference type="UniPathway" id="UPA00973"/>
<comment type="similarity">
    <text evidence="2 18">In the C-terminal section; belongs to the transferase hexapeptide repeat family.</text>
</comment>
<comment type="function">
    <text evidence="17 18">Catalyzes the last two sequential reactions in the de novo biosynthetic pathway for UDP-N-acetylglucosamine (UDP-GlcNAc). The C-terminal domain catalyzes the transfer of acetyl group from acetyl coenzyme A to glucosamine-1-phosphate (GlcN-1-P) to produce N-acetylglucosamine-1-phosphate (GlcNAc-1-P), which is converted into UDP-GlcNAc by the transfer of uridine 5-monophosphate (from uridine 5-triphosphate), a reaction catalyzed by the N-terminal domain.</text>
</comment>
<evidence type="ECO:0000256" key="18">
    <source>
        <dbReference type="HAMAP-Rule" id="MF_01631"/>
    </source>
</evidence>
<dbReference type="NCBIfam" id="TIGR01173">
    <property type="entry name" value="glmU"/>
    <property type="match status" value="1"/>
</dbReference>
<proteinExistence type="inferred from homology"/>
<dbReference type="SUPFAM" id="SSF53448">
    <property type="entry name" value="Nucleotide-diphospho-sugar transferases"/>
    <property type="match status" value="1"/>
</dbReference>
<feature type="domain" description="MobA-like NTP transferase" evidence="19">
    <location>
        <begin position="8"/>
        <end position="132"/>
    </location>
</feature>
<evidence type="ECO:0000256" key="13">
    <source>
        <dbReference type="ARBA" id="ARBA00023315"/>
    </source>
</evidence>
<reference evidence="20" key="1">
    <citation type="submission" date="2016-04" db="EMBL/GenBank/DDBJ databases">
        <authorList>
            <person name="Evans L.H."/>
            <person name="Alamgir A."/>
            <person name="Owens N."/>
            <person name="Weber N.D."/>
            <person name="Virtaneva K."/>
            <person name="Barbian K."/>
            <person name="Babar A."/>
            <person name="Rosenke K."/>
        </authorList>
    </citation>
    <scope>NUCLEOTIDE SEQUENCE</scope>
    <source>
        <strain evidence="20">86</strain>
    </source>
</reference>
<feature type="binding site" evidence="18">
    <location>
        <position position="428"/>
    </location>
    <ligand>
        <name>acetyl-CoA</name>
        <dbReference type="ChEBI" id="CHEBI:57288"/>
    </ligand>
</feature>
<feature type="active site" description="Proton acceptor" evidence="18">
    <location>
        <position position="368"/>
    </location>
</feature>
<dbReference type="InterPro" id="IPR018357">
    <property type="entry name" value="Hexapep_transf_CS"/>
</dbReference>
<evidence type="ECO:0000256" key="3">
    <source>
        <dbReference type="ARBA" id="ARBA00007947"/>
    </source>
</evidence>
<feature type="binding site" evidence="18">
    <location>
        <position position="75"/>
    </location>
    <ligand>
        <name>UDP-N-acetyl-alpha-D-glucosamine</name>
        <dbReference type="ChEBI" id="CHEBI:57705"/>
    </ligand>
</feature>
<evidence type="ECO:0000256" key="16">
    <source>
        <dbReference type="ARBA" id="ARBA00048493"/>
    </source>
</evidence>
<feature type="binding site" evidence="18">
    <location>
        <position position="157"/>
    </location>
    <ligand>
        <name>UDP-N-acetyl-alpha-D-glucosamine</name>
        <dbReference type="ChEBI" id="CHEBI:57705"/>
    </ligand>
</feature>
<evidence type="ECO:0000256" key="6">
    <source>
        <dbReference type="ARBA" id="ARBA00022695"/>
    </source>
</evidence>
<keyword evidence="5 18" id="KW-0808">Transferase</keyword>
<dbReference type="GO" id="GO:0071555">
    <property type="term" value="P:cell wall organization"/>
    <property type="evidence" value="ECO:0007669"/>
    <property type="project" value="UniProtKB-KW"/>
</dbReference>
<keyword evidence="12 18" id="KW-0511">Multifunctional enzyme</keyword>
<feature type="binding site" evidence="18">
    <location>
        <begin position="10"/>
        <end position="13"/>
    </location>
    <ligand>
        <name>UDP-N-acetyl-alpha-D-glucosamine</name>
        <dbReference type="ChEBI" id="CHEBI:57705"/>
    </ligand>
</feature>
<feature type="binding site" evidence="18">
    <location>
        <position position="356"/>
    </location>
    <ligand>
        <name>UDP-N-acetyl-alpha-D-glucosamine</name>
        <dbReference type="ChEBI" id="CHEBI:57705"/>
    </ligand>
</feature>
<keyword evidence="6 18" id="KW-0548">Nucleotidyltransferase</keyword>
<feature type="binding site" evidence="18">
    <location>
        <position position="232"/>
    </location>
    <ligand>
        <name>Mg(2+)</name>
        <dbReference type="ChEBI" id="CHEBI:18420"/>
    </ligand>
</feature>
<comment type="caution">
    <text evidence="18">Lacks conserved residue(s) required for the propagation of feature annotation.</text>
</comment>
<dbReference type="InterPro" id="IPR050065">
    <property type="entry name" value="GlmU-like"/>
</dbReference>
<evidence type="ECO:0000259" key="19">
    <source>
        <dbReference type="Pfam" id="PF12804"/>
    </source>
</evidence>
<keyword evidence="13 18" id="KW-0012">Acyltransferase</keyword>
<feature type="binding site" evidence="18">
    <location>
        <begin position="80"/>
        <end position="81"/>
    </location>
    <ligand>
        <name>UDP-N-acetyl-alpha-D-glucosamine</name>
        <dbReference type="ChEBI" id="CHEBI:57705"/>
    </ligand>
</feature>
<dbReference type="EC" id="2.3.1.157" evidence="18"/>
<dbReference type="GO" id="GO:0000902">
    <property type="term" value="P:cell morphogenesis"/>
    <property type="evidence" value="ECO:0007669"/>
    <property type="project" value="UniProtKB-UniRule"/>
</dbReference>
<dbReference type="GO" id="GO:0016020">
    <property type="term" value="C:membrane"/>
    <property type="evidence" value="ECO:0007669"/>
    <property type="project" value="GOC"/>
</dbReference>
<sequence>METQLGIVILAAGKGTRMHSDNPKVLQPMLGEPMLRYVLDALSPLGGQNVWTVIGHGAASVEACFPESGTRFVVQERQLGTGHALQTAWPEIVRSGVSHVLVVNGDTPLIATDAMRSFVDAALRDASDLAFITLTLEDTGAFGRVVRKNGEVAAIIEARDYSETEHGPCPREINSGIYFLRCDAITPLLPKLQNANKSGEFYITDLVGLAVAQGLRVSGVNAGNDLQLLGVNTPGELVAAEELLRARLVQKALDAGALIFMPALVRLGPDAVVEPGAMLTGPSELYRKSRIARGARVASHCYLEDTAVLEGAVVHSFCHFVGARVGENCIAGPFARMRPGAVMEEGAHLGSYVEIKKSRLGKGAKANHLAYIGDADVGAGANIGAGVITCNYDGKNKHATHIGAGAFVGSNAALVAPVRIGDNAFIGAGSVITKNVPDETLGVSRVRQNNLPWKKK</sequence>
<name>A0A212J568_9DELT</name>
<dbReference type="GO" id="GO:0009245">
    <property type="term" value="P:lipid A biosynthetic process"/>
    <property type="evidence" value="ECO:0007669"/>
    <property type="project" value="UniProtKB-UniRule"/>
</dbReference>
<dbReference type="GO" id="GO:0009252">
    <property type="term" value="P:peptidoglycan biosynthetic process"/>
    <property type="evidence" value="ECO:0007669"/>
    <property type="project" value="UniProtKB-UniRule"/>
</dbReference>
<feature type="binding site" evidence="18">
    <location>
        <position position="445"/>
    </location>
    <ligand>
        <name>acetyl-CoA</name>
        <dbReference type="ChEBI" id="CHEBI:57288"/>
    </ligand>
</feature>
<comment type="catalytic activity">
    <reaction evidence="16 18">
        <text>N-acetyl-alpha-D-glucosamine 1-phosphate + UTP + H(+) = UDP-N-acetyl-alpha-D-glucosamine + diphosphate</text>
        <dbReference type="Rhea" id="RHEA:13509"/>
        <dbReference type="ChEBI" id="CHEBI:15378"/>
        <dbReference type="ChEBI" id="CHEBI:33019"/>
        <dbReference type="ChEBI" id="CHEBI:46398"/>
        <dbReference type="ChEBI" id="CHEBI:57705"/>
        <dbReference type="ChEBI" id="CHEBI:57776"/>
        <dbReference type="EC" id="2.7.7.23"/>
    </reaction>
</comment>
<feature type="binding site" evidence="18">
    <location>
        <position position="371"/>
    </location>
    <ligand>
        <name>UDP-N-acetyl-alpha-D-glucosamine</name>
        <dbReference type="ChEBI" id="CHEBI:57705"/>
    </ligand>
</feature>
<feature type="binding site" evidence="18">
    <location>
        <position position="106"/>
    </location>
    <ligand>
        <name>Mg(2+)</name>
        <dbReference type="ChEBI" id="CHEBI:18420"/>
    </ligand>
</feature>
<dbReference type="PANTHER" id="PTHR43584:SF3">
    <property type="entry name" value="BIFUNCTIONAL PROTEIN GLMU"/>
    <property type="match status" value="1"/>
</dbReference>
<dbReference type="InterPro" id="IPR038009">
    <property type="entry name" value="GlmU_C_LbH"/>
</dbReference>
<evidence type="ECO:0000256" key="8">
    <source>
        <dbReference type="ARBA" id="ARBA00022737"/>
    </source>
</evidence>
<feature type="region of interest" description="Linker" evidence="18">
    <location>
        <begin position="235"/>
        <end position="255"/>
    </location>
</feature>
<keyword evidence="14 18" id="KW-0961">Cell wall biogenesis/degradation</keyword>
<dbReference type="HAMAP" id="MF_01631">
    <property type="entry name" value="GlmU"/>
    <property type="match status" value="1"/>
</dbReference>
<dbReference type="UniPathway" id="UPA00113">
    <property type="reaction ID" value="UER00532"/>
</dbReference>
<dbReference type="InterPro" id="IPR005882">
    <property type="entry name" value="Bifunctional_GlmU"/>
</dbReference>
<comment type="pathway">
    <text evidence="18">Nucleotide-sugar biosynthesis; UDP-N-acetyl-alpha-D-glucosamine biosynthesis; UDP-N-acetyl-alpha-D-glucosamine from N-acetyl-alpha-D-glucosamine 1-phosphate: step 1/1.</text>
</comment>
<organism evidence="20">
    <name type="scientific">uncultured delta proteobacterium</name>
    <dbReference type="NCBI Taxonomy" id="34034"/>
    <lineage>
        <taxon>Bacteria</taxon>
        <taxon>Deltaproteobacteria</taxon>
        <taxon>environmental samples</taxon>
    </lineage>
</organism>
<feature type="binding site" evidence="18">
    <location>
        <position position="385"/>
    </location>
    <ligand>
        <name>acetyl-CoA</name>
        <dbReference type="ChEBI" id="CHEBI:57288"/>
    </ligand>
</feature>
<gene>
    <name evidence="18 20" type="primary">glmU</name>
    <name evidence="20" type="ORF">KL86DPRO_10718</name>
</gene>
<evidence type="ECO:0000256" key="11">
    <source>
        <dbReference type="ARBA" id="ARBA00022984"/>
    </source>
</evidence>
<evidence type="ECO:0000256" key="15">
    <source>
        <dbReference type="ARBA" id="ARBA00048247"/>
    </source>
</evidence>
<evidence type="ECO:0000256" key="4">
    <source>
        <dbReference type="ARBA" id="ARBA00022490"/>
    </source>
</evidence>
<dbReference type="GO" id="GO:0005737">
    <property type="term" value="C:cytoplasm"/>
    <property type="evidence" value="ECO:0007669"/>
    <property type="project" value="UniProtKB-SubCell"/>
</dbReference>
<keyword evidence="4 18" id="KW-0963">Cytoplasm</keyword>
<comment type="pathway">
    <text evidence="18">Bacterial outer membrane biogenesis; LPS lipid A biosynthesis.</text>
</comment>
<feature type="binding site" evidence="18">
    <location>
        <position position="174"/>
    </location>
    <ligand>
        <name>UDP-N-acetyl-alpha-D-glucosamine</name>
        <dbReference type="ChEBI" id="CHEBI:57705"/>
    </ligand>
</feature>
<feature type="region of interest" description="N-acetyltransferase" evidence="18">
    <location>
        <begin position="256"/>
        <end position="456"/>
    </location>
</feature>
<evidence type="ECO:0000256" key="7">
    <source>
        <dbReference type="ARBA" id="ARBA00022723"/>
    </source>
</evidence>
<keyword evidence="10 18" id="KW-0133">Cell shape</keyword>
<comment type="similarity">
    <text evidence="3 18">In the N-terminal section; belongs to the N-acetylglucosamine-1-phosphate uridyltransferase family.</text>
</comment>
<evidence type="ECO:0000256" key="12">
    <source>
        <dbReference type="ARBA" id="ARBA00023268"/>
    </source>
</evidence>
<dbReference type="GO" id="GO:0003977">
    <property type="term" value="F:UDP-N-acetylglucosamine diphosphorylase activity"/>
    <property type="evidence" value="ECO:0007669"/>
    <property type="project" value="UniProtKB-UniRule"/>
</dbReference>
<dbReference type="SUPFAM" id="SSF51161">
    <property type="entry name" value="Trimeric LpxA-like enzymes"/>
    <property type="match status" value="1"/>
</dbReference>
<dbReference type="CDD" id="cd02540">
    <property type="entry name" value="GT2_GlmU_N_bac"/>
    <property type="match status" value="1"/>
</dbReference>
<evidence type="ECO:0000256" key="2">
    <source>
        <dbReference type="ARBA" id="ARBA00007707"/>
    </source>
</evidence>
<evidence type="ECO:0000313" key="20">
    <source>
        <dbReference type="EMBL" id="SBV94557.1"/>
    </source>
</evidence>
<dbReference type="InterPro" id="IPR029044">
    <property type="entry name" value="Nucleotide-diphossugar_trans"/>
</dbReference>
<comment type="subunit">
    <text evidence="18">Homotrimer.</text>
</comment>